<dbReference type="Gene3D" id="1.20.1740.10">
    <property type="entry name" value="Amino acid/polyamine transporter I"/>
    <property type="match status" value="1"/>
</dbReference>
<dbReference type="GO" id="GO:0022857">
    <property type="term" value="F:transmembrane transporter activity"/>
    <property type="evidence" value="ECO:0007669"/>
    <property type="project" value="InterPro"/>
</dbReference>
<feature type="transmembrane region" description="Helical" evidence="6">
    <location>
        <begin position="39"/>
        <end position="63"/>
    </location>
</feature>
<feature type="transmembrane region" description="Helical" evidence="6">
    <location>
        <begin position="175"/>
        <end position="197"/>
    </location>
</feature>
<keyword evidence="8" id="KW-1185">Reference proteome</keyword>
<comment type="caution">
    <text evidence="7">The sequence shown here is derived from an EMBL/GenBank/DDBJ whole genome shotgun (WGS) entry which is preliminary data.</text>
</comment>
<evidence type="ECO:0000256" key="1">
    <source>
        <dbReference type="ARBA" id="ARBA00004141"/>
    </source>
</evidence>
<feature type="transmembrane region" description="Helical" evidence="6">
    <location>
        <begin position="418"/>
        <end position="444"/>
    </location>
</feature>
<reference evidence="7 8" key="1">
    <citation type="submission" date="2020-02" db="EMBL/GenBank/DDBJ databases">
        <title>Broccoli isolated Pseudomonas sp.</title>
        <authorList>
            <person name="Fujikawa T."/>
            <person name="Sawada H."/>
        </authorList>
    </citation>
    <scope>NUCLEOTIDE SEQUENCE [LARGE SCALE GENOMIC DNA]</scope>
    <source>
        <strain evidence="7 8">JCM 32154</strain>
    </source>
</reference>
<accession>A0A6I5RN86</accession>
<keyword evidence="4 6" id="KW-1133">Transmembrane helix</keyword>
<dbReference type="InterPro" id="IPR002293">
    <property type="entry name" value="AA/rel_permease1"/>
</dbReference>
<evidence type="ECO:0000256" key="6">
    <source>
        <dbReference type="SAM" id="Phobius"/>
    </source>
</evidence>
<feature type="transmembrane region" description="Helical" evidence="6">
    <location>
        <begin position="149"/>
        <end position="168"/>
    </location>
</feature>
<evidence type="ECO:0000256" key="4">
    <source>
        <dbReference type="ARBA" id="ARBA00022989"/>
    </source>
</evidence>
<dbReference type="PANTHER" id="PTHR45649:SF26">
    <property type="entry name" value="OS04G0435100 PROTEIN"/>
    <property type="match status" value="1"/>
</dbReference>
<comment type="subcellular location">
    <subcellularLocation>
        <location evidence="1">Membrane</location>
        <topology evidence="1">Multi-pass membrane protein</topology>
    </subcellularLocation>
</comment>
<feature type="transmembrane region" description="Helical" evidence="6">
    <location>
        <begin position="110"/>
        <end position="137"/>
    </location>
</feature>
<keyword evidence="5 6" id="KW-0472">Membrane</keyword>
<feature type="transmembrane region" description="Helical" evidence="6">
    <location>
        <begin position="450"/>
        <end position="475"/>
    </location>
</feature>
<dbReference type="EMBL" id="JAAHBT010000032">
    <property type="protein sequence ID" value="NES09081.1"/>
    <property type="molecule type" value="Genomic_DNA"/>
</dbReference>
<feature type="transmembrane region" description="Helical" evidence="6">
    <location>
        <begin position="355"/>
        <end position="379"/>
    </location>
</feature>
<organism evidence="7 8">
    <name type="scientific">Pseudomonas laurentiana</name>
    <dbReference type="NCBI Taxonomy" id="2364649"/>
    <lineage>
        <taxon>Bacteria</taxon>
        <taxon>Pseudomonadati</taxon>
        <taxon>Pseudomonadota</taxon>
        <taxon>Gammaproteobacteria</taxon>
        <taxon>Pseudomonadales</taxon>
        <taxon>Pseudomonadaceae</taxon>
        <taxon>Pseudomonas</taxon>
    </lineage>
</organism>
<dbReference type="Proteomes" id="UP000471751">
    <property type="component" value="Unassembled WGS sequence"/>
</dbReference>
<keyword evidence="2" id="KW-0813">Transport</keyword>
<evidence type="ECO:0000256" key="2">
    <source>
        <dbReference type="ARBA" id="ARBA00022448"/>
    </source>
</evidence>
<feature type="transmembrane region" description="Helical" evidence="6">
    <location>
        <begin position="256"/>
        <end position="279"/>
    </location>
</feature>
<proteinExistence type="predicted"/>
<feature type="transmembrane region" description="Helical" evidence="6">
    <location>
        <begin position="309"/>
        <end position="334"/>
    </location>
</feature>
<dbReference type="PIRSF" id="PIRSF006060">
    <property type="entry name" value="AA_transporter"/>
    <property type="match status" value="1"/>
</dbReference>
<dbReference type="AlphaFoldDB" id="A0A6I5RN86"/>
<keyword evidence="3 6" id="KW-0812">Transmembrane</keyword>
<feature type="transmembrane region" description="Helical" evidence="6">
    <location>
        <begin position="217"/>
        <end position="236"/>
    </location>
</feature>
<evidence type="ECO:0000256" key="3">
    <source>
        <dbReference type="ARBA" id="ARBA00022692"/>
    </source>
</evidence>
<name>A0A6I5RN86_9PSED</name>
<protein>
    <submittedName>
        <fullName evidence="7">Amino acid permease</fullName>
    </submittedName>
</protein>
<dbReference type="Pfam" id="PF13520">
    <property type="entry name" value="AA_permease_2"/>
    <property type="match status" value="1"/>
</dbReference>
<evidence type="ECO:0000313" key="7">
    <source>
        <dbReference type="EMBL" id="NES09081.1"/>
    </source>
</evidence>
<sequence>MSGSSAASATASIDQDAEQLRALGYSSNFNRSMSLWENFSLGFTYLSPVVGVYTLFGLCLAAGGPPMFWSYLLIGLGQMLVCLVFGEVVSQFPISGGVYPWARRLVGKRWAWMVGWVYAWALCATIAGVAVGAGPYMAAMLGFDSSSNANIYIALSLILLSTGLNLVGTKLLARVAMFGFLCELVGAILVGGYLLIFERHQPISVLFNTFDLNVNGSYLPAFLAASLAGLFQYYGFEACGDVAEETPNPGKRIPKAMRMTIYIGGAAAMFACLALILAVPDMQKVIAGEDTDPVSTILANAFGPVGSKLVMAVVMVSFISCVLSLQAAASRLLFSYARDEMIVGSNLLKRLSANHVPSFALVVSGVMPACIVCLGLFMADAVATIVGFAAIGIYVAFQLIVIAALIARGKGWRPSGQFSLGGWGLLVNIAALIYGVGAIINMVWPRSPDAAWYINYSMILTTVVVMGAGFLYMLLAKPYDKGTAPAGDAWKFSKPLPKAANVAGVPVR</sequence>
<gene>
    <name evidence="7" type="ORF">G3O07_03970</name>
</gene>
<dbReference type="PANTHER" id="PTHR45649">
    <property type="entry name" value="AMINO-ACID PERMEASE BAT1"/>
    <property type="match status" value="1"/>
</dbReference>
<feature type="transmembrane region" description="Helical" evidence="6">
    <location>
        <begin position="385"/>
        <end position="406"/>
    </location>
</feature>
<dbReference type="RefSeq" id="WP_163932827.1">
    <property type="nucleotide sequence ID" value="NZ_BMQU01000001.1"/>
</dbReference>
<evidence type="ECO:0000256" key="5">
    <source>
        <dbReference type="ARBA" id="ARBA00023136"/>
    </source>
</evidence>
<evidence type="ECO:0000313" key="8">
    <source>
        <dbReference type="Proteomes" id="UP000471751"/>
    </source>
</evidence>
<feature type="transmembrane region" description="Helical" evidence="6">
    <location>
        <begin position="69"/>
        <end position="89"/>
    </location>
</feature>
<dbReference type="GO" id="GO:0016020">
    <property type="term" value="C:membrane"/>
    <property type="evidence" value="ECO:0007669"/>
    <property type="project" value="UniProtKB-SubCell"/>
</dbReference>